<reference evidence="1 2" key="1">
    <citation type="submission" date="2024-02" db="EMBL/GenBank/DDBJ databases">
        <authorList>
            <person name="Vignale AGUSTIN F."/>
            <person name="Sosa J E."/>
            <person name="Modenutti C."/>
        </authorList>
    </citation>
    <scope>NUCLEOTIDE SEQUENCE [LARGE SCALE GENOMIC DNA]</scope>
</reference>
<dbReference type="EMBL" id="CAUOFW020003679">
    <property type="protein sequence ID" value="CAK9161426.1"/>
    <property type="molecule type" value="Genomic_DNA"/>
</dbReference>
<protein>
    <submittedName>
        <fullName evidence="1">Uncharacterized protein</fullName>
    </submittedName>
</protein>
<sequence length="131" mass="15161">MTLCQSRRNAFCLLHEIDKKKDSKIYLYEKISYESMKIRKYIFLSVLEGQTKVSIYPNLVIIQHFSSIKLNGRAKGYIIAKSGSKGQNHLKLKGREIIAETVQILTTSLPGQKLCPLRLSWTEKLQEFNIR</sequence>
<proteinExistence type="predicted"/>
<name>A0ABC8SZZ2_9AQUA</name>
<comment type="caution">
    <text evidence="1">The sequence shown here is derived from an EMBL/GenBank/DDBJ whole genome shotgun (WGS) entry which is preliminary data.</text>
</comment>
<gene>
    <name evidence="1" type="ORF">ILEXP_LOCUS30225</name>
</gene>
<organism evidence="1 2">
    <name type="scientific">Ilex paraguariensis</name>
    <name type="common">yerba mate</name>
    <dbReference type="NCBI Taxonomy" id="185542"/>
    <lineage>
        <taxon>Eukaryota</taxon>
        <taxon>Viridiplantae</taxon>
        <taxon>Streptophyta</taxon>
        <taxon>Embryophyta</taxon>
        <taxon>Tracheophyta</taxon>
        <taxon>Spermatophyta</taxon>
        <taxon>Magnoliopsida</taxon>
        <taxon>eudicotyledons</taxon>
        <taxon>Gunneridae</taxon>
        <taxon>Pentapetalae</taxon>
        <taxon>asterids</taxon>
        <taxon>campanulids</taxon>
        <taxon>Aquifoliales</taxon>
        <taxon>Aquifoliaceae</taxon>
        <taxon>Ilex</taxon>
    </lineage>
</organism>
<accession>A0ABC8SZZ2</accession>
<keyword evidence="2" id="KW-1185">Reference proteome</keyword>
<dbReference type="Proteomes" id="UP001642360">
    <property type="component" value="Unassembled WGS sequence"/>
</dbReference>
<evidence type="ECO:0000313" key="1">
    <source>
        <dbReference type="EMBL" id="CAK9161426.1"/>
    </source>
</evidence>
<dbReference type="AlphaFoldDB" id="A0ABC8SZZ2"/>
<evidence type="ECO:0000313" key="2">
    <source>
        <dbReference type="Proteomes" id="UP001642360"/>
    </source>
</evidence>